<evidence type="ECO:0000313" key="3">
    <source>
        <dbReference type="EMBL" id="OBX27795.1"/>
    </source>
</evidence>
<dbReference type="InterPro" id="IPR000868">
    <property type="entry name" value="Isochorismatase-like_dom"/>
</dbReference>
<dbReference type="OrthoDB" id="5794853at2"/>
<gene>
    <name evidence="3" type="ORF">A9J31_08955</name>
</gene>
<keyword evidence="4" id="KW-1185">Reference proteome</keyword>
<dbReference type="Proteomes" id="UP000185753">
    <property type="component" value="Unassembled WGS sequence"/>
</dbReference>
<feature type="domain" description="Isochorismatase-like" evidence="2">
    <location>
        <begin position="32"/>
        <end position="204"/>
    </location>
</feature>
<comment type="caution">
    <text evidence="3">The sequence shown here is derived from an EMBL/GenBank/DDBJ whole genome shotgun (WGS) entry which is preliminary data.</text>
</comment>
<protein>
    <submittedName>
        <fullName evidence="3">2,3-dihydro-2,3-dihydroxybenzoate synthetase</fullName>
    </submittedName>
</protein>
<dbReference type="EMBL" id="LZDS01000028">
    <property type="protein sequence ID" value="OBX27795.1"/>
    <property type="molecule type" value="Genomic_DNA"/>
</dbReference>
<dbReference type="InterPro" id="IPR050272">
    <property type="entry name" value="Isochorismatase-like_hydrls"/>
</dbReference>
<evidence type="ECO:0000313" key="4">
    <source>
        <dbReference type="Proteomes" id="UP000185753"/>
    </source>
</evidence>
<evidence type="ECO:0000256" key="1">
    <source>
        <dbReference type="ARBA" id="ARBA00022801"/>
    </source>
</evidence>
<dbReference type="InterPro" id="IPR016291">
    <property type="entry name" value="Isochorismatase"/>
</dbReference>
<dbReference type="PANTHER" id="PTHR43540">
    <property type="entry name" value="PEROXYUREIDOACRYLATE/UREIDOACRYLATE AMIDOHYDROLASE-RELATED"/>
    <property type="match status" value="1"/>
</dbReference>
<dbReference type="InterPro" id="IPR036380">
    <property type="entry name" value="Isochorismatase-like_sf"/>
</dbReference>
<name>A0A1A7R6A6_9GAMM</name>
<reference evidence="4" key="1">
    <citation type="submission" date="2016-06" db="EMBL/GenBank/DDBJ databases">
        <authorList>
            <person name="Radolfova-Krizova L."/>
            <person name="Nemec A."/>
        </authorList>
    </citation>
    <scope>NUCLEOTIDE SEQUENCE [LARGE SCALE GENOMIC DNA]</scope>
    <source>
        <strain evidence="4">ANC 4275</strain>
    </source>
</reference>
<dbReference type="STRING" id="1443941.A9J31_08955"/>
<dbReference type="PRINTS" id="PR01398">
    <property type="entry name" value="ISCHRISMTASE"/>
</dbReference>
<evidence type="ECO:0000259" key="2">
    <source>
        <dbReference type="Pfam" id="PF00857"/>
    </source>
</evidence>
<proteinExistence type="predicted"/>
<dbReference type="RefSeq" id="WP_067766765.1">
    <property type="nucleotide sequence ID" value="NZ_JBLZYA010000026.1"/>
</dbReference>
<accession>A0A1A7R6A6</accession>
<dbReference type="AlphaFoldDB" id="A0A1A7R6A6"/>
<sequence>MAIPRIASYPMPQAQNFPTNKVNWTLDPSRAVLLVHDLQQYFLDFYDQTQAPIPELLKHCRQLIDECHAQGIPVYYTAQPGDQSTEHRQLLTDFWGKGLAADPNIVQIIPSLQPAEQDTVLTKWRYSAFKKSDFEQRIKEAGRDQLVICGVYAHIGCLLTAAEAFMLDMQAFLVGDALADFSQEEHEMALKYATGRCAKVVDTTTVLHELKAPLSTEIVR</sequence>
<dbReference type="CDD" id="cd01013">
    <property type="entry name" value="isochorismatase"/>
    <property type="match status" value="1"/>
</dbReference>
<dbReference type="PIRSF" id="PIRSF001111">
    <property type="entry name" value="Isochorismatase"/>
    <property type="match status" value="1"/>
</dbReference>
<dbReference type="SUPFAM" id="SSF52499">
    <property type="entry name" value="Isochorismatase-like hydrolases"/>
    <property type="match status" value="1"/>
</dbReference>
<dbReference type="GO" id="GO:0008908">
    <property type="term" value="F:isochorismatase activity"/>
    <property type="evidence" value="ECO:0007669"/>
    <property type="project" value="InterPro"/>
</dbReference>
<dbReference type="Pfam" id="PF00857">
    <property type="entry name" value="Isochorismatase"/>
    <property type="match status" value="1"/>
</dbReference>
<organism evidence="3 4">
    <name type="scientific">Acinetobacter gandensis</name>
    <dbReference type="NCBI Taxonomy" id="1443941"/>
    <lineage>
        <taxon>Bacteria</taxon>
        <taxon>Pseudomonadati</taxon>
        <taxon>Pseudomonadota</taxon>
        <taxon>Gammaproteobacteria</taxon>
        <taxon>Moraxellales</taxon>
        <taxon>Moraxellaceae</taxon>
        <taxon>Acinetobacter</taxon>
    </lineage>
</organism>
<dbReference type="PANTHER" id="PTHR43540:SF3">
    <property type="entry name" value="ENTEROBACTIN SYNTHASE COMPONENT B"/>
    <property type="match status" value="1"/>
</dbReference>
<dbReference type="Gene3D" id="3.40.50.850">
    <property type="entry name" value="Isochorismatase-like"/>
    <property type="match status" value="1"/>
</dbReference>
<keyword evidence="1" id="KW-0378">Hydrolase</keyword>